<dbReference type="Proteomes" id="UP001585053">
    <property type="component" value="Unassembled WGS sequence"/>
</dbReference>
<comment type="caution">
    <text evidence="3">The sequence shown here is derived from an EMBL/GenBank/DDBJ whole genome shotgun (WGS) entry which is preliminary data.</text>
</comment>
<evidence type="ECO:0000256" key="1">
    <source>
        <dbReference type="SAM" id="Phobius"/>
    </source>
</evidence>
<keyword evidence="1" id="KW-0472">Membrane</keyword>
<dbReference type="AlphaFoldDB" id="A0A7K2INB3"/>
<evidence type="ECO:0008006" key="6">
    <source>
        <dbReference type="Google" id="ProtNLM"/>
    </source>
</evidence>
<dbReference type="Proteomes" id="UP000467124">
    <property type="component" value="Unassembled WGS sequence"/>
</dbReference>
<evidence type="ECO:0000313" key="3">
    <source>
        <dbReference type="EMBL" id="MYR31356.1"/>
    </source>
</evidence>
<keyword evidence="1" id="KW-1133">Transmembrane helix</keyword>
<evidence type="ECO:0000313" key="5">
    <source>
        <dbReference type="Proteomes" id="UP001585053"/>
    </source>
</evidence>
<name>A0A7K2INB3_9ACTN</name>
<accession>A0A7K2INB3</accession>
<organism evidence="3 4">
    <name type="scientific">Nocardiopsis alba</name>
    <dbReference type="NCBI Taxonomy" id="53437"/>
    <lineage>
        <taxon>Bacteria</taxon>
        <taxon>Bacillati</taxon>
        <taxon>Actinomycetota</taxon>
        <taxon>Actinomycetes</taxon>
        <taxon>Streptosporangiales</taxon>
        <taxon>Nocardiopsidaceae</taxon>
        <taxon>Nocardiopsis</taxon>
    </lineage>
</organism>
<proteinExistence type="predicted"/>
<keyword evidence="1" id="KW-0812">Transmembrane</keyword>
<dbReference type="EMBL" id="JAYMRS010000008">
    <property type="protein sequence ID" value="MFB8770006.1"/>
    <property type="molecule type" value="Genomic_DNA"/>
</dbReference>
<reference evidence="3 4" key="1">
    <citation type="journal article" date="2019" name="Nat. Commun.">
        <title>The antimicrobial potential of Streptomyces from insect microbiomes.</title>
        <authorList>
            <person name="Chevrette M.G."/>
            <person name="Carlson C.M."/>
            <person name="Ortega H.E."/>
            <person name="Thomas C."/>
            <person name="Ananiev G.E."/>
            <person name="Barns K.J."/>
            <person name="Book A.J."/>
            <person name="Cagnazzo J."/>
            <person name="Carlos C."/>
            <person name="Flanigan W."/>
            <person name="Grubbs K.J."/>
            <person name="Horn H.A."/>
            <person name="Hoffmann F.M."/>
            <person name="Klassen J.L."/>
            <person name="Knack J.J."/>
            <person name="Lewin G.R."/>
            <person name="McDonald B.R."/>
            <person name="Muller L."/>
            <person name="Melo W.G.P."/>
            <person name="Pinto-Tomas A.A."/>
            <person name="Schmitz A."/>
            <person name="Wendt-Pienkowski E."/>
            <person name="Wildman S."/>
            <person name="Zhao M."/>
            <person name="Zhang F."/>
            <person name="Bugni T.S."/>
            <person name="Andes D.R."/>
            <person name="Pupo M.T."/>
            <person name="Currie C.R."/>
        </authorList>
    </citation>
    <scope>NUCLEOTIDE SEQUENCE [LARGE SCALE GENOMIC DNA]</scope>
    <source>
        <strain evidence="3 4">SID5840</strain>
    </source>
</reference>
<keyword evidence="5" id="KW-1185">Reference proteome</keyword>
<reference evidence="2 5" key="2">
    <citation type="submission" date="2024-01" db="EMBL/GenBank/DDBJ databases">
        <title>Genome mining of biosynthetic gene clusters to explore secondary metabolites of Streptomyces sp.</title>
        <authorList>
            <person name="Baig A."/>
            <person name="Ajitkumar Shintre N."/>
            <person name="Kumar H."/>
            <person name="Anbarasu A."/>
            <person name="Ramaiah S."/>
        </authorList>
    </citation>
    <scope>NUCLEOTIDE SEQUENCE [LARGE SCALE GENOMIC DNA]</scope>
    <source>
        <strain evidence="2 5">A01</strain>
    </source>
</reference>
<protein>
    <recommendedName>
        <fullName evidence="6">DUF3180 family protein</fullName>
    </recommendedName>
</protein>
<evidence type="ECO:0000313" key="2">
    <source>
        <dbReference type="EMBL" id="MFB8770006.1"/>
    </source>
</evidence>
<dbReference type="EMBL" id="WWHY01000001">
    <property type="protein sequence ID" value="MYR31356.1"/>
    <property type="molecule type" value="Genomic_DNA"/>
</dbReference>
<gene>
    <name evidence="3" type="ORF">GTW20_03520</name>
    <name evidence="2" type="ORF">VSQ78_20050</name>
</gene>
<dbReference type="OMA" id="ICNYLAP"/>
<feature type="transmembrane region" description="Helical" evidence="1">
    <location>
        <begin position="54"/>
        <end position="77"/>
    </location>
</feature>
<dbReference type="RefSeq" id="WP_014910520.1">
    <property type="nucleotide sequence ID" value="NZ_JAYMRS010000008.1"/>
</dbReference>
<feature type="transmembrane region" description="Helical" evidence="1">
    <location>
        <begin position="20"/>
        <end position="42"/>
    </location>
</feature>
<sequence>MTMLALKPRTFGVVRALFKVGLVCCLALGALLVLGQMAGVLTQRPDWVTGASDLLFVPSVGAAATFGVLGFICNYLAPEEPESEDD</sequence>
<evidence type="ECO:0000313" key="4">
    <source>
        <dbReference type="Proteomes" id="UP000467124"/>
    </source>
</evidence>